<evidence type="ECO:0000256" key="3">
    <source>
        <dbReference type="ARBA" id="ARBA00022448"/>
    </source>
</evidence>
<comment type="caution">
    <text evidence="9">The sequence shown here is derived from an EMBL/GenBank/DDBJ whole genome shotgun (WGS) entry which is preliminary data.</text>
</comment>
<comment type="subcellular location">
    <subcellularLocation>
        <location evidence="1">Cell membrane</location>
        <topology evidence="1">Multi-pass membrane protein</topology>
    </subcellularLocation>
</comment>
<proteinExistence type="inferred from homology"/>
<comment type="similarity">
    <text evidence="2">Belongs to the AzlC family.</text>
</comment>
<evidence type="ECO:0000256" key="7">
    <source>
        <dbReference type="ARBA" id="ARBA00023136"/>
    </source>
</evidence>
<gene>
    <name evidence="9" type="ORF">OWR29_03890</name>
</gene>
<evidence type="ECO:0000256" key="8">
    <source>
        <dbReference type="SAM" id="Phobius"/>
    </source>
</evidence>
<evidence type="ECO:0000256" key="5">
    <source>
        <dbReference type="ARBA" id="ARBA00022692"/>
    </source>
</evidence>
<dbReference type="PANTHER" id="PTHR34979:SF1">
    <property type="entry name" value="INNER MEMBRANE PROTEIN YGAZ"/>
    <property type="match status" value="1"/>
</dbReference>
<dbReference type="InterPro" id="IPR011606">
    <property type="entry name" value="Brnchd-chn_aa_trnsp_permease"/>
</dbReference>
<dbReference type="RefSeq" id="WP_267560951.1">
    <property type="nucleotide sequence ID" value="NZ_JAPNTZ010000001.1"/>
</dbReference>
<feature type="transmembrane region" description="Helical" evidence="8">
    <location>
        <begin position="20"/>
        <end position="42"/>
    </location>
</feature>
<reference evidence="9" key="1">
    <citation type="submission" date="2022-11" db="EMBL/GenBank/DDBJ databases">
        <authorList>
            <person name="Somphong A."/>
            <person name="Phongsopitanun W."/>
        </authorList>
    </citation>
    <scope>NUCLEOTIDE SEQUENCE</scope>
    <source>
        <strain evidence="9">Pm04-4</strain>
    </source>
</reference>
<feature type="transmembrane region" description="Helical" evidence="8">
    <location>
        <begin position="133"/>
        <end position="158"/>
    </location>
</feature>
<keyword evidence="3" id="KW-0813">Transport</keyword>
<keyword evidence="7 8" id="KW-0472">Membrane</keyword>
<accession>A0ABT4ATI2</accession>
<keyword evidence="4" id="KW-1003">Cell membrane</keyword>
<feature type="transmembrane region" description="Helical" evidence="8">
    <location>
        <begin position="164"/>
        <end position="181"/>
    </location>
</feature>
<feature type="transmembrane region" description="Helical" evidence="8">
    <location>
        <begin position="193"/>
        <end position="223"/>
    </location>
</feature>
<dbReference type="PANTHER" id="PTHR34979">
    <property type="entry name" value="INNER MEMBRANE PROTEIN YGAZ"/>
    <property type="match status" value="1"/>
</dbReference>
<feature type="transmembrane region" description="Helical" evidence="8">
    <location>
        <begin position="63"/>
        <end position="86"/>
    </location>
</feature>
<dbReference type="EMBL" id="JAPNTZ010000001">
    <property type="protein sequence ID" value="MCY1137127.1"/>
    <property type="molecule type" value="Genomic_DNA"/>
</dbReference>
<protein>
    <submittedName>
        <fullName evidence="9">AzlC family ABC transporter permease</fullName>
    </submittedName>
</protein>
<dbReference type="Pfam" id="PF03591">
    <property type="entry name" value="AzlC"/>
    <property type="match status" value="1"/>
</dbReference>
<evidence type="ECO:0000313" key="10">
    <source>
        <dbReference type="Proteomes" id="UP001151002"/>
    </source>
</evidence>
<evidence type="ECO:0000256" key="6">
    <source>
        <dbReference type="ARBA" id="ARBA00022989"/>
    </source>
</evidence>
<evidence type="ECO:0000313" key="9">
    <source>
        <dbReference type="EMBL" id="MCY1137127.1"/>
    </source>
</evidence>
<keyword evidence="5 8" id="KW-0812">Transmembrane</keyword>
<sequence length="231" mass="23635">MTTTLISPPVPETPAWRAGAQAMVPLMLAVTPQGLTLGLALGQMPTGRLAAWATSSLIYSGSAQLALVSAYVGGAGLTAIVVALVINARLLFYSAAMAPLWRDRPLGWRVLAGYLLIDPSYVLAQEKRREPAYYLGGAVVLWIWWQLVTGAGVLMPSVVPDLKVLSAAAPLCFVALLTGAVKDRRSLTAAGTAAVGGAALATLPGSAGLAVAMIAGVAAGSVIRTGKKVSS</sequence>
<organism evidence="9 10">
    <name type="scientific">Paractinoplanes pyxinae</name>
    <dbReference type="NCBI Taxonomy" id="2997416"/>
    <lineage>
        <taxon>Bacteria</taxon>
        <taxon>Bacillati</taxon>
        <taxon>Actinomycetota</taxon>
        <taxon>Actinomycetes</taxon>
        <taxon>Micromonosporales</taxon>
        <taxon>Micromonosporaceae</taxon>
        <taxon>Paractinoplanes</taxon>
    </lineage>
</organism>
<name>A0ABT4ATI2_9ACTN</name>
<dbReference type="Proteomes" id="UP001151002">
    <property type="component" value="Unassembled WGS sequence"/>
</dbReference>
<keyword evidence="10" id="KW-1185">Reference proteome</keyword>
<evidence type="ECO:0000256" key="4">
    <source>
        <dbReference type="ARBA" id="ARBA00022475"/>
    </source>
</evidence>
<evidence type="ECO:0000256" key="2">
    <source>
        <dbReference type="ARBA" id="ARBA00010735"/>
    </source>
</evidence>
<evidence type="ECO:0000256" key="1">
    <source>
        <dbReference type="ARBA" id="ARBA00004651"/>
    </source>
</evidence>
<keyword evidence="6 8" id="KW-1133">Transmembrane helix</keyword>